<comment type="caution">
    <text evidence="2">The sequence shown here is derived from an EMBL/GenBank/DDBJ whole genome shotgun (WGS) entry which is preliminary data.</text>
</comment>
<organism evidence="2 3">
    <name type="scientific">Purpureocillium lilacinum</name>
    <name type="common">Paecilomyces lilacinus</name>
    <dbReference type="NCBI Taxonomy" id="33203"/>
    <lineage>
        <taxon>Eukaryota</taxon>
        <taxon>Fungi</taxon>
        <taxon>Dikarya</taxon>
        <taxon>Ascomycota</taxon>
        <taxon>Pezizomycotina</taxon>
        <taxon>Sordariomycetes</taxon>
        <taxon>Hypocreomycetidae</taxon>
        <taxon>Hypocreales</taxon>
        <taxon>Ophiocordycipitaceae</taxon>
        <taxon>Purpureocillium</taxon>
    </lineage>
</organism>
<sequence length="210" mass="22746">MAKLHLRTRWTSETLTGTWPPNASLRAYEQPWGVLSPELAGCRAPPSERGMEPALVNRAGQGRLSGYSGRQERIAASVSFPKARRAGAPPLSRWREGPKDRPKGNWRMDGTEPTTLGGGGRTGDPFDLLNRLAAWAWLAWVIRIALFLIPAVTSALGTDADADADAGRAEIYTPTCRRWNDLGLWVALAGHHWTAGRVGAAAPAHPSNSH</sequence>
<name>A0ABR0CFF5_PURLI</name>
<evidence type="ECO:0000313" key="3">
    <source>
        <dbReference type="Proteomes" id="UP001287286"/>
    </source>
</evidence>
<feature type="compositionally biased region" description="Basic and acidic residues" evidence="1">
    <location>
        <begin position="93"/>
        <end position="103"/>
    </location>
</feature>
<accession>A0ABR0CFF5</accession>
<feature type="region of interest" description="Disordered" evidence="1">
    <location>
        <begin position="85"/>
        <end position="119"/>
    </location>
</feature>
<evidence type="ECO:0000256" key="1">
    <source>
        <dbReference type="SAM" id="MobiDB-lite"/>
    </source>
</evidence>
<keyword evidence="3" id="KW-1185">Reference proteome</keyword>
<reference evidence="2 3" key="1">
    <citation type="journal article" date="2024" name="Microbiol. Resour. Announc.">
        <title>Genome annotations for the ascomycete fungi Trichoderma harzianum, Trichoderma aggressivum, and Purpureocillium lilacinum.</title>
        <authorList>
            <person name="Beijen E.P.W."/>
            <person name="Ohm R.A."/>
        </authorList>
    </citation>
    <scope>NUCLEOTIDE SEQUENCE [LARGE SCALE GENOMIC DNA]</scope>
    <source>
        <strain evidence="2 3">CBS 150709</strain>
    </source>
</reference>
<protein>
    <submittedName>
        <fullName evidence="2">Uncharacterized protein</fullName>
    </submittedName>
</protein>
<gene>
    <name evidence="2" type="ORF">Purlil1_1256</name>
</gene>
<dbReference type="Proteomes" id="UP001287286">
    <property type="component" value="Unassembled WGS sequence"/>
</dbReference>
<dbReference type="EMBL" id="JAWRVI010000003">
    <property type="protein sequence ID" value="KAK4094651.1"/>
    <property type="molecule type" value="Genomic_DNA"/>
</dbReference>
<evidence type="ECO:0000313" key="2">
    <source>
        <dbReference type="EMBL" id="KAK4094651.1"/>
    </source>
</evidence>
<proteinExistence type="predicted"/>